<evidence type="ECO:0000313" key="2">
    <source>
        <dbReference type="Proteomes" id="UP000596661"/>
    </source>
</evidence>
<name>A0A803Q6T3_CANSA</name>
<protein>
    <submittedName>
        <fullName evidence="1">Uncharacterized protein</fullName>
    </submittedName>
</protein>
<dbReference type="Proteomes" id="UP000596661">
    <property type="component" value="Chromosome 7"/>
</dbReference>
<dbReference type="EMBL" id="UZAU01000649">
    <property type="status" value="NOT_ANNOTATED_CDS"/>
    <property type="molecule type" value="Genomic_DNA"/>
</dbReference>
<organism evidence="1 2">
    <name type="scientific">Cannabis sativa</name>
    <name type="common">Hemp</name>
    <name type="synonym">Marijuana</name>
    <dbReference type="NCBI Taxonomy" id="3483"/>
    <lineage>
        <taxon>Eukaryota</taxon>
        <taxon>Viridiplantae</taxon>
        <taxon>Streptophyta</taxon>
        <taxon>Embryophyta</taxon>
        <taxon>Tracheophyta</taxon>
        <taxon>Spermatophyta</taxon>
        <taxon>Magnoliopsida</taxon>
        <taxon>eudicotyledons</taxon>
        <taxon>Gunneridae</taxon>
        <taxon>Pentapetalae</taxon>
        <taxon>rosids</taxon>
        <taxon>fabids</taxon>
        <taxon>Rosales</taxon>
        <taxon>Cannabaceae</taxon>
        <taxon>Cannabis</taxon>
    </lineage>
</organism>
<evidence type="ECO:0000313" key="1">
    <source>
        <dbReference type="EnsemblPlants" id="cds.evm.model.07.867"/>
    </source>
</evidence>
<proteinExistence type="predicted"/>
<keyword evidence="2" id="KW-1185">Reference proteome</keyword>
<reference evidence="1" key="2">
    <citation type="submission" date="2021-03" db="UniProtKB">
        <authorList>
            <consortium name="EnsemblPlants"/>
        </authorList>
    </citation>
    <scope>IDENTIFICATION</scope>
</reference>
<reference evidence="1" key="1">
    <citation type="submission" date="2018-11" db="EMBL/GenBank/DDBJ databases">
        <authorList>
            <person name="Grassa J C."/>
        </authorList>
    </citation>
    <scope>NUCLEOTIDE SEQUENCE [LARGE SCALE GENOMIC DNA]</scope>
</reference>
<sequence length="83" mass="9480">MKAILKMQVANDQSSYLGLPNTMGRGKNATLGILKDKMQKRVESWDGEEPKRDSDLRRLESIANLDWEWDASHFLVEASESLE</sequence>
<dbReference type="AlphaFoldDB" id="A0A803Q6T3"/>
<accession>A0A803Q6T3</accession>
<dbReference type="Gramene" id="evm.model.07.867">
    <property type="protein sequence ID" value="cds.evm.model.07.867"/>
    <property type="gene ID" value="evm.TU.07.867"/>
</dbReference>
<dbReference type="EnsemblPlants" id="evm.model.07.867">
    <property type="protein sequence ID" value="cds.evm.model.07.867"/>
    <property type="gene ID" value="evm.TU.07.867"/>
</dbReference>